<reference evidence="10 11" key="1">
    <citation type="submission" date="2010-10" db="EMBL/GenBank/DDBJ databases">
        <title>Complete sequence of Frankia sp. EuI1c.</title>
        <authorList>
            <consortium name="US DOE Joint Genome Institute"/>
            <person name="Lucas S."/>
            <person name="Copeland A."/>
            <person name="Lapidus A."/>
            <person name="Cheng J.-F."/>
            <person name="Bruce D."/>
            <person name="Goodwin L."/>
            <person name="Pitluck S."/>
            <person name="Chertkov O."/>
            <person name="Detter J.C."/>
            <person name="Han C."/>
            <person name="Tapia R."/>
            <person name="Land M."/>
            <person name="Hauser L."/>
            <person name="Jeffries C."/>
            <person name="Kyrpides N."/>
            <person name="Ivanova N."/>
            <person name="Mikhailova N."/>
            <person name="Beauchemin N."/>
            <person name="Sen A."/>
            <person name="Sur S.A."/>
            <person name="Gtari M."/>
            <person name="Wall L."/>
            <person name="Tisa L."/>
            <person name="Woyke T."/>
        </authorList>
    </citation>
    <scope>NUCLEOTIDE SEQUENCE [LARGE SCALE GENOMIC DNA]</scope>
    <source>
        <strain evidence="11">DSM 45817 / CECT 9037 / EuI1c</strain>
    </source>
</reference>
<dbReference type="HOGENOM" id="CLU_039929_1_1_11"/>
<feature type="transmembrane region" description="Helical" evidence="9">
    <location>
        <begin position="290"/>
        <end position="309"/>
    </location>
</feature>
<dbReference type="EMBL" id="CP002299">
    <property type="protein sequence ID" value="ADP81264.1"/>
    <property type="molecule type" value="Genomic_DNA"/>
</dbReference>
<comment type="subcellular location">
    <subcellularLocation>
        <location evidence="1">Cell membrane</location>
        <topology evidence="1">Multi-pass membrane protein</topology>
    </subcellularLocation>
</comment>
<accession>E3IVA0</accession>
<feature type="transmembrane region" description="Helical" evidence="9">
    <location>
        <begin position="164"/>
        <end position="181"/>
    </location>
</feature>
<evidence type="ECO:0000256" key="7">
    <source>
        <dbReference type="ARBA" id="ARBA00023136"/>
    </source>
</evidence>
<sequence>MRLVAMPGINDALFHPAYFFGLVTSGLTVGSIYALMAISLVVTFRASGHINFAQGEMGTLGTFVVFTLCVQHGLPYWLAVPLVILLSILFGAGVDRGLIRPVERRGPQGAMLATLGLYLIFNAVTAIIWGVDQVAPITPFPSKVHDQWVLLDGPPQFALRYSTLYIWVTVAVVTTALVLLMQRTRLGLSYRAAATNPDSASLVGIPVGLMRTFGWGLAAAVGSIAAILFSAQGGALDFNLMSGVLLFGLATAAFGGFDSIGGAVIGGLVVGLVEMLLPALFTFIGGQLSTVTALLVIVVVLLIRPYGLFGNKPVERV</sequence>
<dbReference type="GO" id="GO:0006865">
    <property type="term" value="P:amino acid transport"/>
    <property type="evidence" value="ECO:0007669"/>
    <property type="project" value="UniProtKB-KW"/>
</dbReference>
<evidence type="ECO:0000256" key="6">
    <source>
        <dbReference type="ARBA" id="ARBA00022989"/>
    </source>
</evidence>
<dbReference type="InParanoid" id="E3IVA0"/>
<proteinExistence type="inferred from homology"/>
<dbReference type="KEGG" id="fri:FraEuI1c_3251"/>
<keyword evidence="6 9" id="KW-1133">Transmembrane helix</keyword>
<dbReference type="OrthoDB" id="9807115at2"/>
<dbReference type="AlphaFoldDB" id="E3IVA0"/>
<dbReference type="PANTHER" id="PTHR11795:SF451">
    <property type="entry name" value="ABC TRANSPORTER PERMEASE PROTEIN"/>
    <property type="match status" value="1"/>
</dbReference>
<dbReference type="GO" id="GO:0005886">
    <property type="term" value="C:plasma membrane"/>
    <property type="evidence" value="ECO:0007669"/>
    <property type="project" value="UniProtKB-SubCell"/>
</dbReference>
<dbReference type="Proteomes" id="UP000002484">
    <property type="component" value="Chromosome"/>
</dbReference>
<evidence type="ECO:0000256" key="9">
    <source>
        <dbReference type="SAM" id="Phobius"/>
    </source>
</evidence>
<comment type="similarity">
    <text evidence="8">Belongs to the binding-protein-dependent transport system permease family. LivHM subfamily.</text>
</comment>
<keyword evidence="11" id="KW-1185">Reference proteome</keyword>
<dbReference type="InterPro" id="IPR001851">
    <property type="entry name" value="ABC_transp_permease"/>
</dbReference>
<feature type="transmembrane region" description="Helical" evidence="9">
    <location>
        <begin position="213"/>
        <end position="232"/>
    </location>
</feature>
<evidence type="ECO:0000256" key="1">
    <source>
        <dbReference type="ARBA" id="ARBA00004651"/>
    </source>
</evidence>
<organism evidence="10 11">
    <name type="scientific">Pseudofrankia inefficax (strain DSM 45817 / CECT 9037 / DDB 130130 / EuI1c)</name>
    <name type="common">Frankia inefficax</name>
    <dbReference type="NCBI Taxonomy" id="298654"/>
    <lineage>
        <taxon>Bacteria</taxon>
        <taxon>Bacillati</taxon>
        <taxon>Actinomycetota</taxon>
        <taxon>Actinomycetes</taxon>
        <taxon>Frankiales</taxon>
        <taxon>Frankiaceae</taxon>
        <taxon>Pseudofrankia</taxon>
    </lineage>
</organism>
<feature type="transmembrane region" description="Helical" evidence="9">
    <location>
        <begin position="56"/>
        <end position="74"/>
    </location>
</feature>
<evidence type="ECO:0000256" key="2">
    <source>
        <dbReference type="ARBA" id="ARBA00022448"/>
    </source>
</evidence>
<dbReference type="eggNOG" id="COG0559">
    <property type="taxonomic scope" value="Bacteria"/>
</dbReference>
<evidence type="ECO:0000256" key="4">
    <source>
        <dbReference type="ARBA" id="ARBA00022692"/>
    </source>
</evidence>
<evidence type="ECO:0000313" key="10">
    <source>
        <dbReference type="EMBL" id="ADP81264.1"/>
    </source>
</evidence>
<feature type="transmembrane region" description="Helical" evidence="9">
    <location>
        <begin position="20"/>
        <end position="44"/>
    </location>
</feature>
<evidence type="ECO:0000256" key="8">
    <source>
        <dbReference type="ARBA" id="ARBA00037998"/>
    </source>
</evidence>
<gene>
    <name evidence="10" type="ordered locus">FraEuI1c_3251</name>
</gene>
<evidence type="ECO:0000256" key="3">
    <source>
        <dbReference type="ARBA" id="ARBA00022475"/>
    </source>
</evidence>
<protein>
    <submittedName>
        <fullName evidence="10">Inner-membrane translocator</fullName>
    </submittedName>
</protein>
<dbReference type="STRING" id="298654.FraEuI1c_3251"/>
<evidence type="ECO:0000256" key="5">
    <source>
        <dbReference type="ARBA" id="ARBA00022970"/>
    </source>
</evidence>
<name>E3IVA0_PSEI1</name>
<feature type="transmembrane region" description="Helical" evidence="9">
    <location>
        <begin position="110"/>
        <end position="131"/>
    </location>
</feature>
<feature type="transmembrane region" description="Helical" evidence="9">
    <location>
        <begin position="80"/>
        <end position="98"/>
    </location>
</feature>
<keyword evidence="3" id="KW-1003">Cell membrane</keyword>
<dbReference type="Pfam" id="PF02653">
    <property type="entry name" value="BPD_transp_2"/>
    <property type="match status" value="1"/>
</dbReference>
<keyword evidence="4 9" id="KW-0812">Transmembrane</keyword>
<dbReference type="InterPro" id="IPR052157">
    <property type="entry name" value="BCAA_transport_permease"/>
</dbReference>
<keyword evidence="5" id="KW-0029">Amino-acid transport</keyword>
<dbReference type="GO" id="GO:0022857">
    <property type="term" value="F:transmembrane transporter activity"/>
    <property type="evidence" value="ECO:0007669"/>
    <property type="project" value="InterPro"/>
</dbReference>
<keyword evidence="7 9" id="KW-0472">Membrane</keyword>
<keyword evidence="2" id="KW-0813">Transport</keyword>
<evidence type="ECO:0000313" key="11">
    <source>
        <dbReference type="Proteomes" id="UP000002484"/>
    </source>
</evidence>
<dbReference type="CDD" id="cd06582">
    <property type="entry name" value="TM_PBP1_LivH_like"/>
    <property type="match status" value="1"/>
</dbReference>
<dbReference type="PANTHER" id="PTHR11795">
    <property type="entry name" value="BRANCHED-CHAIN AMINO ACID TRANSPORT SYSTEM PERMEASE PROTEIN LIVH"/>
    <property type="match status" value="1"/>
</dbReference>
<dbReference type="RefSeq" id="WP_013424382.1">
    <property type="nucleotide sequence ID" value="NC_014666.1"/>
</dbReference>